<dbReference type="Proteomes" id="UP000006045">
    <property type="component" value="Chromosome"/>
</dbReference>
<evidence type="ECO:0000313" key="2">
    <source>
        <dbReference type="Proteomes" id="UP000006045"/>
    </source>
</evidence>
<evidence type="ECO:0000313" key="1">
    <source>
        <dbReference type="EMBL" id="EJZ58257.1"/>
    </source>
</evidence>
<dbReference type="RefSeq" id="WP_003224859.1">
    <property type="nucleotide sequence ID" value="NZ_CM001561.1"/>
</dbReference>
<organism evidence="1 2">
    <name type="scientific">Pseudomonas fluorescens R124</name>
    <dbReference type="NCBI Taxonomy" id="743713"/>
    <lineage>
        <taxon>Bacteria</taxon>
        <taxon>Pseudomonadati</taxon>
        <taxon>Pseudomonadota</taxon>
        <taxon>Gammaproteobacteria</taxon>
        <taxon>Pseudomonadales</taxon>
        <taxon>Pseudomonadaceae</taxon>
        <taxon>Pseudomonas</taxon>
    </lineage>
</organism>
<dbReference type="OrthoDB" id="6966858at2"/>
<protein>
    <submittedName>
        <fullName evidence="1">Uncharacterized protein</fullName>
    </submittedName>
</protein>
<accession>A0A7U9GS88</accession>
<name>A0A7U9GS88_PSEFL</name>
<sequence length="81" mass="8856">MSQLEALNALNLPAPVCMQVGNLLARVETCLSLEELQRVADRAEGFVFGIETVRAVSYSTIEGLHMLLKDAVQAQREVLQG</sequence>
<proteinExistence type="predicted"/>
<reference evidence="1 2" key="1">
    <citation type="submission" date="2012-08" db="EMBL/GenBank/DDBJ databases">
        <title>The genome of cave-isolated P. fluorescens strain R124 demonstrates phenotypic adaptation to the mineral environment.</title>
        <authorList>
            <person name="Barton M.D."/>
            <person name="Petronio M."/>
            <person name="Giarrizzo J.G."/>
            <person name="Bowling B.V."/>
            <person name="Barton H.A."/>
        </authorList>
    </citation>
    <scope>NUCLEOTIDE SEQUENCE [LARGE SCALE GENOMIC DNA]</scope>
    <source>
        <strain evidence="1 2">R124</strain>
    </source>
</reference>
<dbReference type="EMBL" id="CM001561">
    <property type="protein sequence ID" value="EJZ58257.1"/>
    <property type="molecule type" value="Genomic_DNA"/>
</dbReference>
<gene>
    <name evidence="1" type="ORF">I1A_002584</name>
</gene>
<dbReference type="AlphaFoldDB" id="A0A7U9GS88"/>